<reference evidence="12" key="2">
    <citation type="journal article" date="2023" name="Science">
        <title>Genomic signatures of disease resistance in endangered staghorn corals.</title>
        <authorList>
            <person name="Vollmer S.V."/>
            <person name="Selwyn J.D."/>
            <person name="Despard B.A."/>
            <person name="Roesel C.L."/>
        </authorList>
    </citation>
    <scope>NUCLEOTIDE SEQUENCE</scope>
    <source>
        <strain evidence="12">K2</strain>
    </source>
</reference>
<keyword evidence="6" id="KW-0285">Flavoprotein</keyword>
<comment type="cofactor">
    <cofactor evidence="1">
        <name>FMN</name>
        <dbReference type="ChEBI" id="CHEBI:58210"/>
    </cofactor>
</comment>
<evidence type="ECO:0000256" key="2">
    <source>
        <dbReference type="ARBA" id="ARBA00001974"/>
    </source>
</evidence>
<sequence length="251" mass="28804">MAQFAWEDVVAKVGDILVPLGLELHPFQIGWYNDQLVHKAFALPHPYDTLGLVVISTPLMFDNGFKPFIRQSSYAEGGDALDQFMNHVFNIVKSEFAQHEVETIHDFEMLPSRRPKVLVQTAAHVAGGAYYYQRSSVSKDKDTWDEGTKICGVSVHPKYGGWFAIRGVIIFKDVMTPMLPRKEPDDVVKGDEKKIELLEKFNFHWKDWSFRDVVPADLKYSEEQKRYFATSPANRKELLESYRQQELGSSV</sequence>
<dbReference type="InterPro" id="IPR032037">
    <property type="entry name" value="MMACHC"/>
</dbReference>
<name>A0AAD9QYD3_ACRCE</name>
<evidence type="ECO:0000256" key="4">
    <source>
        <dbReference type="ARBA" id="ARBA00007762"/>
    </source>
</evidence>
<protein>
    <recommendedName>
        <fullName evidence="11">Cyanocobalamin reductase (cyanide-eliminating)</fullName>
    </recommendedName>
</protein>
<dbReference type="GO" id="GO:0005737">
    <property type="term" value="C:cytoplasm"/>
    <property type="evidence" value="ECO:0007669"/>
    <property type="project" value="UniProtKB-SubCell"/>
</dbReference>
<keyword evidence="9" id="KW-0521">NADP</keyword>
<reference evidence="12" key="1">
    <citation type="journal article" date="2023" name="G3 (Bethesda)">
        <title>Whole genome assembly and annotation of the endangered Caribbean coral Acropora cervicornis.</title>
        <authorList>
            <person name="Selwyn J.D."/>
            <person name="Vollmer S.V."/>
        </authorList>
    </citation>
    <scope>NUCLEOTIDE SEQUENCE</scope>
    <source>
        <strain evidence="12">K2</strain>
    </source>
</reference>
<evidence type="ECO:0000256" key="5">
    <source>
        <dbReference type="ARBA" id="ARBA00022490"/>
    </source>
</evidence>
<dbReference type="PANTHER" id="PTHR31457">
    <property type="entry name" value="METHYLMALONIC ACIDURIA AND HOMOCYSTINURIA TYPE C PROTEIN"/>
    <property type="match status" value="1"/>
</dbReference>
<dbReference type="EMBL" id="JARQWQ010000009">
    <property type="protein sequence ID" value="KAK2569773.1"/>
    <property type="molecule type" value="Genomic_DNA"/>
</dbReference>
<proteinExistence type="inferred from homology"/>
<comment type="subcellular location">
    <subcellularLocation>
        <location evidence="3">Cytoplasm</location>
    </subcellularLocation>
</comment>
<comment type="similarity">
    <text evidence="4">Belongs to the MMACHC family.</text>
</comment>
<evidence type="ECO:0000256" key="10">
    <source>
        <dbReference type="ARBA" id="ARBA00023002"/>
    </source>
</evidence>
<evidence type="ECO:0000256" key="3">
    <source>
        <dbReference type="ARBA" id="ARBA00004496"/>
    </source>
</evidence>
<evidence type="ECO:0000313" key="13">
    <source>
        <dbReference type="Proteomes" id="UP001249851"/>
    </source>
</evidence>
<organism evidence="12 13">
    <name type="scientific">Acropora cervicornis</name>
    <name type="common">Staghorn coral</name>
    <dbReference type="NCBI Taxonomy" id="6130"/>
    <lineage>
        <taxon>Eukaryota</taxon>
        <taxon>Metazoa</taxon>
        <taxon>Cnidaria</taxon>
        <taxon>Anthozoa</taxon>
        <taxon>Hexacorallia</taxon>
        <taxon>Scleractinia</taxon>
        <taxon>Astrocoeniina</taxon>
        <taxon>Acroporidae</taxon>
        <taxon>Acropora</taxon>
    </lineage>
</organism>
<dbReference type="Pfam" id="PF16690">
    <property type="entry name" value="MMACHC"/>
    <property type="match status" value="1"/>
</dbReference>
<evidence type="ECO:0000256" key="9">
    <source>
        <dbReference type="ARBA" id="ARBA00022857"/>
    </source>
</evidence>
<evidence type="ECO:0000313" key="12">
    <source>
        <dbReference type="EMBL" id="KAK2569773.1"/>
    </source>
</evidence>
<comment type="cofactor">
    <cofactor evidence="2">
        <name>FAD</name>
        <dbReference type="ChEBI" id="CHEBI:57692"/>
    </cofactor>
</comment>
<evidence type="ECO:0000256" key="1">
    <source>
        <dbReference type="ARBA" id="ARBA00001917"/>
    </source>
</evidence>
<dbReference type="AlphaFoldDB" id="A0AAD9QYD3"/>
<keyword evidence="5" id="KW-0963">Cytoplasm</keyword>
<comment type="caution">
    <text evidence="12">The sequence shown here is derived from an EMBL/GenBank/DDBJ whole genome shotgun (WGS) entry which is preliminary data.</text>
</comment>
<evidence type="ECO:0000256" key="8">
    <source>
        <dbReference type="ARBA" id="ARBA00022827"/>
    </source>
</evidence>
<keyword evidence="13" id="KW-1185">Reference proteome</keyword>
<evidence type="ECO:0000256" key="11">
    <source>
        <dbReference type="ARBA" id="ARBA00031313"/>
    </source>
</evidence>
<dbReference type="Proteomes" id="UP001249851">
    <property type="component" value="Unassembled WGS sequence"/>
</dbReference>
<gene>
    <name evidence="12" type="ORF">P5673_005613</name>
</gene>
<keyword evidence="8" id="KW-0274">FAD</keyword>
<accession>A0AAD9QYD3</accession>
<dbReference type="GO" id="GO:0032451">
    <property type="term" value="F:demethylase activity"/>
    <property type="evidence" value="ECO:0007669"/>
    <property type="project" value="TreeGrafter"/>
</dbReference>
<dbReference type="GO" id="GO:0071949">
    <property type="term" value="F:FAD binding"/>
    <property type="evidence" value="ECO:0007669"/>
    <property type="project" value="TreeGrafter"/>
</dbReference>
<dbReference type="CDD" id="cd12959">
    <property type="entry name" value="MMACHC-like"/>
    <property type="match status" value="1"/>
</dbReference>
<keyword evidence="10" id="KW-0560">Oxidoreductase</keyword>
<dbReference type="PANTHER" id="PTHR31457:SF2">
    <property type="entry name" value="CYANOCOBALAMIN REDUCTASE _ ALKYLCOBALAMIN DEALKYLASE"/>
    <property type="match status" value="1"/>
</dbReference>
<dbReference type="GO" id="GO:0009235">
    <property type="term" value="P:cobalamin metabolic process"/>
    <property type="evidence" value="ECO:0007669"/>
    <property type="project" value="TreeGrafter"/>
</dbReference>
<dbReference type="GO" id="GO:0033787">
    <property type="term" value="F:cyanocobalamin reductase (cyanide-eliminating) (NADP+) activity"/>
    <property type="evidence" value="ECO:0007669"/>
    <property type="project" value="TreeGrafter"/>
</dbReference>
<keyword evidence="7" id="KW-0288">FMN</keyword>
<evidence type="ECO:0000256" key="7">
    <source>
        <dbReference type="ARBA" id="ARBA00022643"/>
    </source>
</evidence>
<evidence type="ECO:0000256" key="6">
    <source>
        <dbReference type="ARBA" id="ARBA00022630"/>
    </source>
</evidence>